<organism evidence="1 2">
    <name type="scientific">Lentinula raphanica</name>
    <dbReference type="NCBI Taxonomy" id="153919"/>
    <lineage>
        <taxon>Eukaryota</taxon>
        <taxon>Fungi</taxon>
        <taxon>Dikarya</taxon>
        <taxon>Basidiomycota</taxon>
        <taxon>Agaricomycotina</taxon>
        <taxon>Agaricomycetes</taxon>
        <taxon>Agaricomycetidae</taxon>
        <taxon>Agaricales</taxon>
        <taxon>Marasmiineae</taxon>
        <taxon>Omphalotaceae</taxon>
        <taxon>Lentinula</taxon>
    </lineage>
</organism>
<proteinExistence type="predicted"/>
<keyword evidence="2" id="KW-1185">Reference proteome</keyword>
<evidence type="ECO:0000313" key="2">
    <source>
        <dbReference type="Proteomes" id="UP001163846"/>
    </source>
</evidence>
<accession>A0AA38NXY6</accession>
<name>A0AA38NXY6_9AGAR</name>
<evidence type="ECO:0000313" key="1">
    <source>
        <dbReference type="EMBL" id="KAJ3832700.1"/>
    </source>
</evidence>
<comment type="caution">
    <text evidence="1">The sequence shown here is derived from an EMBL/GenBank/DDBJ whole genome shotgun (WGS) entry which is preliminary data.</text>
</comment>
<feature type="non-terminal residue" evidence="1">
    <location>
        <position position="354"/>
    </location>
</feature>
<sequence length="354" mass="40101">ECEIYAKMLLLRKNGYPLWEPKTENALYPEIYQEKGSHIGDVGILNLFGGFDYLFNVCHEATHPLNVGRVPDNFKPIPDFNANDVVENKYRLGDYVLSDPKQIHQSRVQGSGNQFEGVPKEFGEGQAFSSTTSTGAILILPEGGKRVDHLRPETFANYAADHAASWYTHATVAMGRETRNGSLYLITGFDKARAWGSATFRNANAEDVSLEFVPESSRGNSSYPSYDFRICHSAAATSDADGTYGEQSGSVFLRGYKIALRHSWFRRMIPGIINASDFLDPDRSFRFLKHPVSWLLSLSLLDWIKRQFSSDHIVDFYSVSNARVCLHISIYWYEAYCFYTHRPIIHQMQLTAGY</sequence>
<reference evidence="1" key="1">
    <citation type="submission" date="2022-08" db="EMBL/GenBank/DDBJ databases">
        <authorList>
            <consortium name="DOE Joint Genome Institute"/>
            <person name="Min B."/>
            <person name="Riley R."/>
            <person name="Sierra-Patev S."/>
            <person name="Naranjo-Ortiz M."/>
            <person name="Looney B."/>
            <person name="Konkel Z."/>
            <person name="Slot J.C."/>
            <person name="Sakamoto Y."/>
            <person name="Steenwyk J.L."/>
            <person name="Rokas A."/>
            <person name="Carro J."/>
            <person name="Camarero S."/>
            <person name="Ferreira P."/>
            <person name="Molpeceres G."/>
            <person name="Ruiz-Duenas F.J."/>
            <person name="Serrano A."/>
            <person name="Henrissat B."/>
            <person name="Drula E."/>
            <person name="Hughes K.W."/>
            <person name="Mata J.L."/>
            <person name="Ishikawa N.K."/>
            <person name="Vargas-Isla R."/>
            <person name="Ushijima S."/>
            <person name="Smith C.A."/>
            <person name="Ahrendt S."/>
            <person name="Andreopoulos W."/>
            <person name="He G."/>
            <person name="Labutti K."/>
            <person name="Lipzen A."/>
            <person name="Ng V."/>
            <person name="Sandor L."/>
            <person name="Barry K."/>
            <person name="Martinez A.T."/>
            <person name="Xiao Y."/>
            <person name="Gibbons J.G."/>
            <person name="Terashima K."/>
            <person name="Hibbett D.S."/>
            <person name="Grigoriev I.V."/>
        </authorList>
    </citation>
    <scope>NUCLEOTIDE SEQUENCE</scope>
    <source>
        <strain evidence="1">TFB9207</strain>
    </source>
</reference>
<dbReference type="EMBL" id="MU806879">
    <property type="protein sequence ID" value="KAJ3832700.1"/>
    <property type="molecule type" value="Genomic_DNA"/>
</dbReference>
<dbReference type="Proteomes" id="UP001163846">
    <property type="component" value="Unassembled WGS sequence"/>
</dbReference>
<dbReference type="AlphaFoldDB" id="A0AA38NXY6"/>
<protein>
    <submittedName>
        <fullName evidence="1">Uncharacterized protein</fullName>
    </submittedName>
</protein>
<gene>
    <name evidence="1" type="ORF">F5878DRAFT_547779</name>
</gene>